<feature type="domain" description="Alpha-2-macroglobulin" evidence="10">
    <location>
        <begin position="708"/>
        <end position="799"/>
    </location>
</feature>
<accession>A0A7M7JEE2</accession>
<sequence>MAVPHGGRLLLALTGLLAYTSELSWGAQNQRGIYTIVAPSILRPNVVFNVAASVGDVPNPVDMRLSIQGNDERGHFNYITRTAQVPPLRTEIISFEVGDWNPGNYSLKAEGTGSIQFENQTELSFVHKSYSVFIQTDKAVYKPGQRVQFRMIVTDPFLQPSVTGAIDAWVTDGKGNRIHSWKRQFTTRGVLGNEFELSENPVLGDWTLRCEVLGQKFSKNFQVAEYVLPTFQVKIELPKYATYNESEVTATVKAAYTYGKPVKGWVTLTVTPRSRYQQLKPRPYEQFQTRVPIDGEVNIPLTIIKELQLKTDFFQREIEFFALVEEELTGRKYNSTSYMFIYDKPVRFELVKTSDTFKPGLKYTAFLKAAYQDDTPVQDPENQLTFRYGYNYDEEQWVEEKHWIPQNGVIRLEFVPPNKPTTVVLGMHAEYKGQIYYLESIMPAKSPGNQFLQARLMLPENPRVGDRLEFEVNSTHPLDHISYQVMGRGGIATGATIPLRNESTYRFAFTASFKLAPKARLVVYTVGKDNEIVTDGVNFDVSGILRTPVDVSVSTKQTSPGSRVEVTVSTTPSSFVGILGVDQSVLLLRTGNDLSEQQVVQELESYDAGKKAKVWPQYYRRRRRRSIWYPGSYTAGALFKDAGMIILTNGFLFEQDEAQFRSELHDFQTTETDSVPIEEITSYEPHLDSNFANSMTDIVRLRKNFAETWLWKDHTSSSDGRAVISEIIPDTITSWVITAFAMDQATGLGIAPTPAKVTTFRPFFVTVSLPYSVKRDEAIAVQCVVFNYGNKAIEADVTLDNTRKDFVFTSAASKPDRKRVTVQPQNGTPVTFLITPTKLGYIDIKVTASHGYGGDSISKKLLVQPEGSTQHFNKAILLERRNSQAAPSKYNVTVTFPKNAVPGSERVYLTAVGDILGPSVNNLQGLLNMPHGCGEQNMLDFVPNIVILNYLKASNRLSPHLEAQARRNIEHGYQKQLTYKHDDGSFSAFGNTDESGSTWLTAFVLKSFAHATEYISVDENVIKNATKWLMEQHQGDGSFREPGQVVYKPMQSAAGSGPALAAYVLIALSEAGVRNDYPDHIRQTEEYLLRELRTTGDPYVTALITYTLHISNNSNKDQAYSRLKALRTTDDQHIYWKDPAVTHNITDYELHQTDLFFKRHFKDIEMTAYALLTLINRGDNSQAIPVMQWLISQQNSNGGFTSTQDTVIAIEALSQIAATVASSTISIDATIKFGEIGGSRTLRIESRNALILQKLELPPELKWVEIEATGFGTAIVQVSWQFNLMVSSEEPAFYLNPLLDKTSTENYMQLSVCTHYRGEGNSSNMAVMEVGLPSGYVFDYDTLSSIHRTNDVRRVESYDGDTNVVIYFDRVTKRELCVTVPAHREFSVAHQRPAPVKIYDYYDLAKSSRIFYNPKKARICDICVEDECAESCNDVDNQLEREITDGRISDPDSALHGAKSSALAIAFFTCIALLRNNFSKFI</sequence>
<dbReference type="Gene3D" id="2.60.40.10">
    <property type="entry name" value="Immunoglobulins"/>
    <property type="match status" value="2"/>
</dbReference>
<dbReference type="SMART" id="SM01360">
    <property type="entry name" value="A2M"/>
    <property type="match status" value="1"/>
</dbReference>
<dbReference type="KEGG" id="vde:111243630"/>
<dbReference type="CDD" id="cd02897">
    <property type="entry name" value="A2M_2"/>
    <property type="match status" value="1"/>
</dbReference>
<keyword evidence="4" id="KW-0325">Glycoprotein</keyword>
<dbReference type="InterPro" id="IPR011625">
    <property type="entry name" value="A2M_N_BRD"/>
</dbReference>
<dbReference type="Proteomes" id="UP000594260">
    <property type="component" value="Unplaced"/>
</dbReference>
<dbReference type="InterPro" id="IPR019742">
    <property type="entry name" value="MacrogloblnA2_CS"/>
</dbReference>
<evidence type="ECO:0000259" key="11">
    <source>
        <dbReference type="SMART" id="SM01361"/>
    </source>
</evidence>
<dbReference type="OMA" id="FMNSFTV"/>
<dbReference type="SMART" id="SM01361">
    <property type="entry name" value="A2M_recep"/>
    <property type="match status" value="1"/>
</dbReference>
<dbReference type="GeneID" id="111243630"/>
<dbReference type="FunCoup" id="A0A7M7JEE2">
    <property type="interactions" value="240"/>
</dbReference>
<evidence type="ECO:0000256" key="1">
    <source>
        <dbReference type="ARBA" id="ARBA00022729"/>
    </source>
</evidence>
<comment type="subunit">
    <text evidence="6">Heterodimer of a TEP1-N chain and an TEP1-C chain non-covalently linked. Forms a complex composed of TEP1-N and TEP1-C heterodimer, LRIM1 and APL1C; the interaction stabilizes TEP1-N and TEP1-C heterodimer, prevents its binding to tissues while circulating in the hemolymph and protects the thioester bond from hydrolysis. Mature TEP1 and to a lesser extent full-length TEP1 interact with SPCLIP1; the interaction is induced by microbial infection.</text>
</comment>
<dbReference type="RefSeq" id="XP_022645188.1">
    <property type="nucleotide sequence ID" value="XM_022789453.1"/>
</dbReference>
<dbReference type="Pfam" id="PF17791">
    <property type="entry name" value="MG3"/>
    <property type="match status" value="1"/>
</dbReference>
<keyword evidence="3" id="KW-1015">Disulfide bond</keyword>
<feature type="domain" description="Alpha-macroglobulin receptor-binding" evidence="11">
    <location>
        <begin position="1323"/>
        <end position="1412"/>
    </location>
</feature>
<dbReference type="PANTHER" id="PTHR11412:SF136">
    <property type="entry name" value="CD109 ANTIGEN"/>
    <property type="match status" value="1"/>
</dbReference>
<dbReference type="InterPro" id="IPR013783">
    <property type="entry name" value="Ig-like_fold"/>
</dbReference>
<dbReference type="InParanoid" id="A0A7M7JEE2"/>
<dbReference type="Pfam" id="PF07677">
    <property type="entry name" value="A2M_recep"/>
    <property type="match status" value="1"/>
</dbReference>
<dbReference type="InterPro" id="IPR011626">
    <property type="entry name" value="Alpha-macroglobulin_TED"/>
</dbReference>
<keyword evidence="2" id="KW-0882">Thioester bond</keyword>
<dbReference type="EnsemblMetazoa" id="XM_022789453">
    <property type="protein sequence ID" value="XP_022645188"/>
    <property type="gene ID" value="LOC111243630"/>
</dbReference>
<evidence type="ECO:0000256" key="8">
    <source>
        <dbReference type="SAM" id="SignalP"/>
    </source>
</evidence>
<evidence type="ECO:0000256" key="5">
    <source>
        <dbReference type="ARBA" id="ARBA00057615"/>
    </source>
</evidence>
<dbReference type="Gene3D" id="2.20.130.20">
    <property type="match status" value="1"/>
</dbReference>
<dbReference type="Pfam" id="PF01835">
    <property type="entry name" value="MG2"/>
    <property type="match status" value="1"/>
</dbReference>
<dbReference type="InterPro" id="IPR047565">
    <property type="entry name" value="Alpha-macroglob_thiol-ester_cl"/>
</dbReference>
<feature type="signal peptide" evidence="8">
    <location>
        <begin position="1"/>
        <end position="26"/>
    </location>
</feature>
<dbReference type="SUPFAM" id="SSF49410">
    <property type="entry name" value="Alpha-macroglobulin receptor domain"/>
    <property type="match status" value="1"/>
</dbReference>
<dbReference type="InterPro" id="IPR002890">
    <property type="entry name" value="MG2"/>
</dbReference>
<evidence type="ECO:0000256" key="7">
    <source>
        <dbReference type="ARBA" id="ARBA00078071"/>
    </source>
</evidence>
<dbReference type="InterPro" id="IPR050473">
    <property type="entry name" value="A2M/Complement_sys"/>
</dbReference>
<evidence type="ECO:0000259" key="10">
    <source>
        <dbReference type="SMART" id="SM01360"/>
    </source>
</evidence>
<dbReference type="FunFam" id="2.60.40.10:FF:000155">
    <property type="entry name" value="complement C3 isoform X1"/>
    <property type="match status" value="1"/>
</dbReference>
<dbReference type="GO" id="GO:0005615">
    <property type="term" value="C:extracellular space"/>
    <property type="evidence" value="ECO:0007669"/>
    <property type="project" value="InterPro"/>
</dbReference>
<dbReference type="Gene3D" id="2.60.40.2950">
    <property type="match status" value="1"/>
</dbReference>
<keyword evidence="13" id="KW-1185">Reference proteome</keyword>
<keyword evidence="1 8" id="KW-0732">Signal</keyword>
<dbReference type="Gene3D" id="6.20.50.160">
    <property type="match status" value="1"/>
</dbReference>
<evidence type="ECO:0000256" key="2">
    <source>
        <dbReference type="ARBA" id="ARBA00022966"/>
    </source>
</evidence>
<comment type="function">
    <text evidence="5">Binds covalently through a thioester bond to the pathogen surface resulting in pathogen clearance.</text>
</comment>
<dbReference type="InterPro" id="IPR041555">
    <property type="entry name" value="MG3"/>
</dbReference>
<dbReference type="SMART" id="SM01419">
    <property type="entry name" value="Thiol-ester_cl"/>
    <property type="match status" value="1"/>
</dbReference>
<dbReference type="Pfam" id="PF07703">
    <property type="entry name" value="A2M_BRD"/>
    <property type="match status" value="1"/>
</dbReference>
<dbReference type="Gene3D" id="2.60.40.1930">
    <property type="match status" value="2"/>
</dbReference>
<dbReference type="OrthoDB" id="6510601at2759"/>
<evidence type="ECO:0000256" key="4">
    <source>
        <dbReference type="ARBA" id="ARBA00023180"/>
    </source>
</evidence>
<dbReference type="FunFam" id="2.60.40.1930:FF:000001">
    <property type="entry name" value="CD109 isoform 3"/>
    <property type="match status" value="1"/>
</dbReference>
<dbReference type="PANTHER" id="PTHR11412">
    <property type="entry name" value="MACROGLOBULIN / COMPLEMENT"/>
    <property type="match status" value="1"/>
</dbReference>
<dbReference type="Gene3D" id="2.60.120.1540">
    <property type="match status" value="1"/>
</dbReference>
<dbReference type="GO" id="GO:0004866">
    <property type="term" value="F:endopeptidase inhibitor activity"/>
    <property type="evidence" value="ECO:0007669"/>
    <property type="project" value="InterPro"/>
</dbReference>
<dbReference type="Gene3D" id="2.60.40.690">
    <property type="entry name" value="Alpha-macroglobulin, receptor-binding domain"/>
    <property type="match status" value="1"/>
</dbReference>
<feature type="chain" id="PRO_5029493831" description="TEP1-F" evidence="8">
    <location>
        <begin position="27"/>
        <end position="1482"/>
    </location>
</feature>
<feature type="domain" description="Alpha-2-macroglobulin bait region" evidence="9">
    <location>
        <begin position="452"/>
        <end position="588"/>
    </location>
</feature>
<reference evidence="12" key="1">
    <citation type="submission" date="2021-01" db="UniProtKB">
        <authorList>
            <consortium name="EnsemblMetazoa"/>
        </authorList>
    </citation>
    <scope>IDENTIFICATION</scope>
</reference>
<dbReference type="Pfam" id="PF07678">
    <property type="entry name" value="TED_complement"/>
    <property type="match status" value="1"/>
</dbReference>
<dbReference type="Gene3D" id="1.50.10.20">
    <property type="match status" value="1"/>
</dbReference>
<evidence type="ECO:0000256" key="3">
    <source>
        <dbReference type="ARBA" id="ARBA00023157"/>
    </source>
</evidence>
<dbReference type="PROSITE" id="PS00477">
    <property type="entry name" value="ALPHA_2_MACROGLOBULIN"/>
    <property type="match status" value="1"/>
</dbReference>
<evidence type="ECO:0000313" key="13">
    <source>
        <dbReference type="Proteomes" id="UP000594260"/>
    </source>
</evidence>
<proteinExistence type="predicted"/>
<protein>
    <recommendedName>
        <fullName evidence="7">TEP1-F</fullName>
    </recommendedName>
</protein>
<dbReference type="InterPro" id="IPR036595">
    <property type="entry name" value="A-macroglobulin_rcpt-bd_sf"/>
</dbReference>
<organism evidence="12 13">
    <name type="scientific">Varroa destructor</name>
    <name type="common">Honeybee mite</name>
    <dbReference type="NCBI Taxonomy" id="109461"/>
    <lineage>
        <taxon>Eukaryota</taxon>
        <taxon>Metazoa</taxon>
        <taxon>Ecdysozoa</taxon>
        <taxon>Arthropoda</taxon>
        <taxon>Chelicerata</taxon>
        <taxon>Arachnida</taxon>
        <taxon>Acari</taxon>
        <taxon>Parasitiformes</taxon>
        <taxon>Mesostigmata</taxon>
        <taxon>Gamasina</taxon>
        <taxon>Dermanyssoidea</taxon>
        <taxon>Varroidae</taxon>
        <taxon>Varroa</taxon>
    </lineage>
</organism>
<dbReference type="InterPro" id="IPR041813">
    <property type="entry name" value="A2M_TED"/>
</dbReference>
<dbReference type="SUPFAM" id="SSF48239">
    <property type="entry name" value="Terpenoid cyclases/Protein prenyltransferases"/>
    <property type="match status" value="1"/>
</dbReference>
<dbReference type="SMART" id="SM01359">
    <property type="entry name" value="A2M_N_2"/>
    <property type="match status" value="1"/>
</dbReference>
<dbReference type="InterPro" id="IPR008930">
    <property type="entry name" value="Terpenoid_cyclase/PrenylTrfase"/>
</dbReference>
<evidence type="ECO:0000259" key="9">
    <source>
        <dbReference type="SMART" id="SM01359"/>
    </source>
</evidence>
<dbReference type="Pfam" id="PF00207">
    <property type="entry name" value="A2M"/>
    <property type="match status" value="1"/>
</dbReference>
<evidence type="ECO:0000256" key="6">
    <source>
        <dbReference type="ARBA" id="ARBA00063781"/>
    </source>
</evidence>
<dbReference type="Gene3D" id="2.60.40.1940">
    <property type="match status" value="1"/>
</dbReference>
<dbReference type="InterPro" id="IPR001599">
    <property type="entry name" value="Macroglobln_a2"/>
</dbReference>
<name>A0A7M7JEE2_VARDE</name>
<evidence type="ECO:0000313" key="12">
    <source>
        <dbReference type="EnsemblMetazoa" id="XP_022645188"/>
    </source>
</evidence>
<dbReference type="InterPro" id="IPR009048">
    <property type="entry name" value="A-macroglobulin_rcpt-bd"/>
</dbReference>